<proteinExistence type="inferred from homology"/>
<keyword evidence="2 6" id="KW-0889">Transcription antitermination</keyword>
<evidence type="ECO:0000256" key="2">
    <source>
        <dbReference type="ARBA" id="ARBA00022814"/>
    </source>
</evidence>
<evidence type="ECO:0000256" key="6">
    <source>
        <dbReference type="HAMAP-Rule" id="MF_00073"/>
    </source>
</evidence>
<dbReference type="InterPro" id="IPR011605">
    <property type="entry name" value="NusB_fam"/>
</dbReference>
<dbReference type="Proteomes" id="UP000636793">
    <property type="component" value="Unassembled WGS sequence"/>
</dbReference>
<keyword evidence="9" id="KW-1185">Reference proteome</keyword>
<dbReference type="Pfam" id="PF01029">
    <property type="entry name" value="NusB"/>
    <property type="match status" value="1"/>
</dbReference>
<name>A0A916T5Z3_9MICO</name>
<evidence type="ECO:0000256" key="1">
    <source>
        <dbReference type="ARBA" id="ARBA00005952"/>
    </source>
</evidence>
<keyword evidence="5 6" id="KW-0804">Transcription</keyword>
<dbReference type="GO" id="GO:0006353">
    <property type="term" value="P:DNA-templated transcription termination"/>
    <property type="evidence" value="ECO:0007669"/>
    <property type="project" value="UniProtKB-UniRule"/>
</dbReference>
<dbReference type="PANTHER" id="PTHR11078:SF3">
    <property type="entry name" value="ANTITERMINATION NUSB DOMAIN-CONTAINING PROTEIN"/>
    <property type="match status" value="1"/>
</dbReference>
<evidence type="ECO:0000256" key="4">
    <source>
        <dbReference type="ARBA" id="ARBA00023015"/>
    </source>
</evidence>
<protein>
    <recommendedName>
        <fullName evidence="6">Transcription antitermination protein NusB</fullName>
    </recommendedName>
    <alternativeName>
        <fullName evidence="6">Antitermination factor NusB</fullName>
    </alternativeName>
</protein>
<sequence length="148" mass="16229">MPQTPDTSARRGSRSKARKKALDLLFEAEQRGVNARDLVDQRVDVPTTQTPLPDYTVQIVRGVVDHWAAINEALLTYSSSDWPPERMPAVDRSLLRAATWELVWAEGVDAPVVISEAVKLAQELSTDSSPKFVNGLLGKIAAVKHSLA</sequence>
<dbReference type="Gene3D" id="1.10.940.10">
    <property type="entry name" value="NusB-like"/>
    <property type="match status" value="1"/>
</dbReference>
<dbReference type="GO" id="GO:0031564">
    <property type="term" value="P:transcription antitermination"/>
    <property type="evidence" value="ECO:0007669"/>
    <property type="project" value="UniProtKB-KW"/>
</dbReference>
<evidence type="ECO:0000259" key="7">
    <source>
        <dbReference type="Pfam" id="PF01029"/>
    </source>
</evidence>
<dbReference type="NCBIfam" id="TIGR01951">
    <property type="entry name" value="nusB"/>
    <property type="match status" value="1"/>
</dbReference>
<dbReference type="EMBL" id="BMHI01000004">
    <property type="protein sequence ID" value="GGB33004.1"/>
    <property type="molecule type" value="Genomic_DNA"/>
</dbReference>
<accession>A0A916T5Z3</accession>
<feature type="domain" description="NusB/RsmB/TIM44" evidence="7">
    <location>
        <begin position="16"/>
        <end position="141"/>
    </location>
</feature>
<comment type="caution">
    <text evidence="8">The sequence shown here is derived from an EMBL/GenBank/DDBJ whole genome shotgun (WGS) entry which is preliminary data.</text>
</comment>
<organism evidence="8 9">
    <name type="scientific">Flexivirga endophytica</name>
    <dbReference type="NCBI Taxonomy" id="1849103"/>
    <lineage>
        <taxon>Bacteria</taxon>
        <taxon>Bacillati</taxon>
        <taxon>Actinomycetota</taxon>
        <taxon>Actinomycetes</taxon>
        <taxon>Micrococcales</taxon>
        <taxon>Dermacoccaceae</taxon>
        <taxon>Flexivirga</taxon>
    </lineage>
</organism>
<dbReference type="RefSeq" id="WP_188837328.1">
    <property type="nucleotide sequence ID" value="NZ_BMHI01000004.1"/>
</dbReference>
<comment type="similarity">
    <text evidence="1 6">Belongs to the NusB family.</text>
</comment>
<keyword evidence="3 6" id="KW-0694">RNA-binding</keyword>
<dbReference type="SUPFAM" id="SSF48013">
    <property type="entry name" value="NusB-like"/>
    <property type="match status" value="1"/>
</dbReference>
<gene>
    <name evidence="6 8" type="primary">nusB</name>
    <name evidence="8" type="ORF">GCM10011492_24480</name>
</gene>
<evidence type="ECO:0000256" key="5">
    <source>
        <dbReference type="ARBA" id="ARBA00023163"/>
    </source>
</evidence>
<evidence type="ECO:0000313" key="9">
    <source>
        <dbReference type="Proteomes" id="UP000636793"/>
    </source>
</evidence>
<evidence type="ECO:0000256" key="3">
    <source>
        <dbReference type="ARBA" id="ARBA00022884"/>
    </source>
</evidence>
<reference evidence="8" key="2">
    <citation type="submission" date="2020-09" db="EMBL/GenBank/DDBJ databases">
        <authorList>
            <person name="Sun Q."/>
            <person name="Zhou Y."/>
        </authorList>
    </citation>
    <scope>NUCLEOTIDE SEQUENCE</scope>
    <source>
        <strain evidence="8">CGMCC 1.15085</strain>
    </source>
</reference>
<dbReference type="InterPro" id="IPR035926">
    <property type="entry name" value="NusB-like_sf"/>
</dbReference>
<reference evidence="8" key="1">
    <citation type="journal article" date="2014" name="Int. J. Syst. Evol. Microbiol.">
        <title>Complete genome sequence of Corynebacterium casei LMG S-19264T (=DSM 44701T), isolated from a smear-ripened cheese.</title>
        <authorList>
            <consortium name="US DOE Joint Genome Institute (JGI-PGF)"/>
            <person name="Walter F."/>
            <person name="Albersmeier A."/>
            <person name="Kalinowski J."/>
            <person name="Ruckert C."/>
        </authorList>
    </citation>
    <scope>NUCLEOTIDE SEQUENCE</scope>
    <source>
        <strain evidence="8">CGMCC 1.15085</strain>
    </source>
</reference>
<dbReference type="HAMAP" id="MF_00073">
    <property type="entry name" value="NusB"/>
    <property type="match status" value="1"/>
</dbReference>
<dbReference type="PANTHER" id="PTHR11078">
    <property type="entry name" value="N UTILIZATION SUBSTANCE PROTEIN B-RELATED"/>
    <property type="match status" value="1"/>
</dbReference>
<comment type="function">
    <text evidence="6">Involved in transcription antitermination. Required for transcription of ribosomal RNA (rRNA) genes. Binds specifically to the boxA antiterminator sequence of the ribosomal RNA (rrn) operons.</text>
</comment>
<dbReference type="GO" id="GO:0003723">
    <property type="term" value="F:RNA binding"/>
    <property type="evidence" value="ECO:0007669"/>
    <property type="project" value="UniProtKB-UniRule"/>
</dbReference>
<keyword evidence="4 6" id="KW-0805">Transcription regulation</keyword>
<evidence type="ECO:0000313" key="8">
    <source>
        <dbReference type="EMBL" id="GGB33004.1"/>
    </source>
</evidence>
<dbReference type="GO" id="GO:0005829">
    <property type="term" value="C:cytosol"/>
    <property type="evidence" value="ECO:0007669"/>
    <property type="project" value="TreeGrafter"/>
</dbReference>
<dbReference type="InterPro" id="IPR006027">
    <property type="entry name" value="NusB_RsmB_TIM44"/>
</dbReference>
<dbReference type="AlphaFoldDB" id="A0A916T5Z3"/>